<dbReference type="EMBL" id="VAWA01000001">
    <property type="protein sequence ID" value="TLP79870.1"/>
    <property type="molecule type" value="Genomic_DNA"/>
</dbReference>
<dbReference type="GO" id="GO:0005737">
    <property type="term" value="C:cytoplasm"/>
    <property type="evidence" value="ECO:0007669"/>
    <property type="project" value="TreeGrafter"/>
</dbReference>
<dbReference type="PANTHER" id="PTHR48079:SF6">
    <property type="entry name" value="NAD(P)-BINDING DOMAIN-CONTAINING PROTEIN-RELATED"/>
    <property type="match status" value="1"/>
</dbReference>
<evidence type="ECO:0000313" key="2">
    <source>
        <dbReference type="EMBL" id="TLP79870.1"/>
    </source>
</evidence>
<keyword evidence="3" id="KW-1185">Reference proteome</keyword>
<dbReference type="GO" id="GO:0004029">
    <property type="term" value="F:aldehyde dehydrogenase (NAD+) activity"/>
    <property type="evidence" value="ECO:0007669"/>
    <property type="project" value="TreeGrafter"/>
</dbReference>
<dbReference type="SUPFAM" id="SSF51735">
    <property type="entry name" value="NAD(P)-binding Rossmann-fold domains"/>
    <property type="match status" value="1"/>
</dbReference>
<accession>A0A5R9AM80</accession>
<dbReference type="InterPro" id="IPR016040">
    <property type="entry name" value="NAD(P)-bd_dom"/>
</dbReference>
<protein>
    <submittedName>
        <fullName evidence="2">Sugar nucleotide-binding protein</fullName>
    </submittedName>
</protein>
<reference evidence="2 3" key="1">
    <citation type="submission" date="2019-05" db="EMBL/GenBank/DDBJ databases">
        <title>Nesterenkonia sp. GY239, isolated from the Southern Atlantic Ocean.</title>
        <authorList>
            <person name="Zhang G."/>
        </authorList>
    </citation>
    <scope>NUCLEOTIDE SEQUENCE [LARGE SCALE GENOMIC DNA]</scope>
    <source>
        <strain evidence="2 3">GY239</strain>
    </source>
</reference>
<sequence length="286" mass="30659">MHFRPAEEPPTPPSQHVLLAGCGDLGAAVGQLLHKAGREVTGVRRTPQAGQLPFPVIGMDLADPGAQQLPAADAVVIALTSDTHDAAGYERAYRRTLRGLAKALPELPQRVVLVSSTGVLGEHTGQVVTEETEPQPERATGQVLLAAEHDVQELFNSVTILRAAGIYGPGRTRIIKQVLNGTPLDHRRMTNRIHRDDLAAIIVRLLDAAAPPALLHAVDTQPAPLGEVAEFLAGLLEVHVPEDVGSDRPQGKTIDGAALQRFLNGDRLQFPTYREGYSDVVQSMRG</sequence>
<name>A0A5R9AM80_9MICC</name>
<dbReference type="PROSITE" id="PS51257">
    <property type="entry name" value="PROKAR_LIPOPROTEIN"/>
    <property type="match status" value="1"/>
</dbReference>
<dbReference type="Proteomes" id="UP000306544">
    <property type="component" value="Unassembled WGS sequence"/>
</dbReference>
<dbReference type="InterPro" id="IPR051783">
    <property type="entry name" value="NAD(P)-dependent_oxidoreduct"/>
</dbReference>
<comment type="caution">
    <text evidence="2">The sequence shown here is derived from an EMBL/GenBank/DDBJ whole genome shotgun (WGS) entry which is preliminary data.</text>
</comment>
<dbReference type="RefSeq" id="WP_138168834.1">
    <property type="nucleotide sequence ID" value="NZ_VAWA01000001.1"/>
</dbReference>
<dbReference type="Gene3D" id="3.40.50.720">
    <property type="entry name" value="NAD(P)-binding Rossmann-like Domain"/>
    <property type="match status" value="1"/>
</dbReference>
<evidence type="ECO:0000313" key="3">
    <source>
        <dbReference type="Proteomes" id="UP000306544"/>
    </source>
</evidence>
<gene>
    <name evidence="2" type="ORF">FEF27_00315</name>
</gene>
<dbReference type="OrthoDB" id="9808276at2"/>
<evidence type="ECO:0000259" key="1">
    <source>
        <dbReference type="Pfam" id="PF13460"/>
    </source>
</evidence>
<dbReference type="PANTHER" id="PTHR48079">
    <property type="entry name" value="PROTEIN YEEZ"/>
    <property type="match status" value="1"/>
</dbReference>
<organism evidence="2 3">
    <name type="scientific">Nesterenkonia sphaerica</name>
    <dbReference type="NCBI Taxonomy" id="1804988"/>
    <lineage>
        <taxon>Bacteria</taxon>
        <taxon>Bacillati</taxon>
        <taxon>Actinomycetota</taxon>
        <taxon>Actinomycetes</taxon>
        <taxon>Micrococcales</taxon>
        <taxon>Micrococcaceae</taxon>
        <taxon>Nesterenkonia</taxon>
    </lineage>
</organism>
<dbReference type="Pfam" id="PF13460">
    <property type="entry name" value="NAD_binding_10"/>
    <property type="match status" value="1"/>
</dbReference>
<dbReference type="AlphaFoldDB" id="A0A5R9AM80"/>
<feature type="domain" description="NAD(P)-binding" evidence="1">
    <location>
        <begin position="23"/>
        <end position="207"/>
    </location>
</feature>
<dbReference type="InterPro" id="IPR036291">
    <property type="entry name" value="NAD(P)-bd_dom_sf"/>
</dbReference>
<proteinExistence type="predicted"/>